<evidence type="ECO:0000313" key="2">
    <source>
        <dbReference type="Proteomes" id="UP000029221"/>
    </source>
</evidence>
<organism evidence="1 2">
    <name type="scientific">Nonlabens tegetincola</name>
    <dbReference type="NCBI Taxonomy" id="323273"/>
    <lineage>
        <taxon>Bacteria</taxon>
        <taxon>Pseudomonadati</taxon>
        <taxon>Bacteroidota</taxon>
        <taxon>Flavobacteriia</taxon>
        <taxon>Flavobacteriales</taxon>
        <taxon>Flavobacteriaceae</taxon>
        <taxon>Nonlabens</taxon>
    </lineage>
</organism>
<dbReference type="EMBL" id="BBML01000001">
    <property type="protein sequence ID" value="GAK95512.1"/>
    <property type="molecule type" value="Genomic_DNA"/>
</dbReference>
<dbReference type="EC" id="3.1.21.3" evidence="1"/>
<dbReference type="eggNOG" id="COG0732">
    <property type="taxonomic scope" value="Bacteria"/>
</dbReference>
<comment type="caution">
    <text evidence="1">The sequence shown here is derived from an EMBL/GenBank/DDBJ whole genome shotgun (WGS) entry which is preliminary data.</text>
</comment>
<reference evidence="1" key="1">
    <citation type="journal article" date="2014" name="Genome Announc.">
        <title>Draft Genome Sequences of Marine Flavobacterium Nonlabens Strains NR17, NR24, NR27, NR32, NR33, and Ara13.</title>
        <authorList>
            <person name="Nakanishi M."/>
            <person name="Meirelles P."/>
            <person name="Suzuki R."/>
            <person name="Takatani N."/>
            <person name="Mino S."/>
            <person name="Suda W."/>
            <person name="Oshima K."/>
            <person name="Hattori M."/>
            <person name="Ohkuma M."/>
            <person name="Hosokawa M."/>
            <person name="Miyashita K."/>
            <person name="Thompson F.L."/>
            <person name="Niwa A."/>
            <person name="Sawabe T."/>
            <person name="Sawabe T."/>
        </authorList>
    </citation>
    <scope>NUCLEOTIDE SEQUENCE [LARGE SCALE GENOMIC DNA]</scope>
    <source>
        <strain evidence="1">JCM 19294</strain>
    </source>
</reference>
<dbReference type="AlphaFoldDB" id="A0A090Q031"/>
<keyword evidence="2" id="KW-1185">Reference proteome</keyword>
<keyword evidence="1" id="KW-0378">Hydrolase</keyword>
<dbReference type="Proteomes" id="UP000029221">
    <property type="component" value="Unassembled WGS sequence"/>
</dbReference>
<accession>A0A090Q031</accession>
<name>A0A090Q031_9FLAO</name>
<evidence type="ECO:0000313" key="1">
    <source>
        <dbReference type="EMBL" id="GAK95512.1"/>
    </source>
</evidence>
<gene>
    <name evidence="1" type="ORF">JCM19294_2294</name>
</gene>
<proteinExistence type="predicted"/>
<dbReference type="REBASE" id="98132">
    <property type="entry name" value="S1.Nul19294ORF2298P"/>
</dbReference>
<sequence>MLNKATSIEHRYEQLKSQIDSLPQTTLHKAFKGELVEQLDSDGSAVELLKEIEEMKAKSKLKSKSKNIRSVQVR</sequence>
<protein>
    <submittedName>
        <fullName evidence="1">Type I restriction-modification system</fullName>
        <ecNumber evidence="1">3.1.21.3</ecNumber>
    </submittedName>
</protein>
<dbReference type="GO" id="GO:0009035">
    <property type="term" value="F:type I site-specific deoxyribonuclease activity"/>
    <property type="evidence" value="ECO:0007669"/>
    <property type="project" value="UniProtKB-EC"/>
</dbReference>